<feature type="domain" description="GOLD" evidence="10">
    <location>
        <begin position="91"/>
        <end position="179"/>
    </location>
</feature>
<reference evidence="12" key="1">
    <citation type="submission" date="2016-02" db="EMBL/GenBank/DDBJ databases">
        <title>Draft genome sequence of Microdochium bolleyi, a fungal endophyte of beachgrass.</title>
        <authorList>
            <consortium name="DOE Joint Genome Institute"/>
            <person name="David A.S."/>
            <person name="May G."/>
            <person name="Haridas S."/>
            <person name="Lim J."/>
            <person name="Wang M."/>
            <person name="Labutti K."/>
            <person name="Lipzen A."/>
            <person name="Barry K."/>
            <person name="Grigoriev I.V."/>
        </authorList>
    </citation>
    <scope>NUCLEOTIDE SEQUENCE [LARGE SCALE GENOMIC DNA]</scope>
    <source>
        <strain evidence="12">J235TASD1</strain>
    </source>
</reference>
<sequence>MWAFESCIPLLIFTSLIRPRLRLARHKHDQNRQDSPCSAFDGSSIEHHQTNRSTLTAMALPRALLQYICSIVLFVATVHALKFDLAADGKQRCIRNFVGKDTLVVVTATVGGFKGDGQRVNMHIRDAVGNEYGRPQDVAGEQRTVFHSHADAAFDVCFENLNSGARGTPFRHIELDIDIGADAKDWSAIQASEKLKPVETELRRIEEELTEVVNEMDYLRTREVKLRDTNESTNTRVKWFGIGTTLLLVALWAWQIMYLRAYFRSKHLI</sequence>
<dbReference type="PANTHER" id="PTHR22811">
    <property type="entry name" value="TRANSMEMBRANE EMP24 DOMAIN-CONTAINING PROTEIN"/>
    <property type="match status" value="1"/>
</dbReference>
<evidence type="ECO:0000256" key="4">
    <source>
        <dbReference type="ARBA" id="ARBA00022729"/>
    </source>
</evidence>
<keyword evidence="6 9" id="KW-0472">Membrane</keyword>
<dbReference type="STRING" id="196109.A0A136J125"/>
<keyword evidence="8" id="KW-0175">Coiled coil</keyword>
<keyword evidence="5 9" id="KW-1133">Transmembrane helix</keyword>
<evidence type="ECO:0000313" key="12">
    <source>
        <dbReference type="Proteomes" id="UP000070501"/>
    </source>
</evidence>
<dbReference type="Pfam" id="PF01105">
    <property type="entry name" value="EMP24_GP25L"/>
    <property type="match status" value="1"/>
</dbReference>
<evidence type="ECO:0000256" key="3">
    <source>
        <dbReference type="ARBA" id="ARBA00022692"/>
    </source>
</evidence>
<dbReference type="GO" id="GO:0016020">
    <property type="term" value="C:membrane"/>
    <property type="evidence" value="ECO:0007669"/>
    <property type="project" value="UniProtKB-SubCell"/>
</dbReference>
<name>A0A136J125_9PEZI</name>
<dbReference type="SMART" id="SM01190">
    <property type="entry name" value="EMP24_GP25L"/>
    <property type="match status" value="1"/>
</dbReference>
<dbReference type="OrthoDB" id="759142at2759"/>
<dbReference type="Proteomes" id="UP000070501">
    <property type="component" value="Unassembled WGS sequence"/>
</dbReference>
<keyword evidence="12" id="KW-1185">Reference proteome</keyword>
<evidence type="ECO:0000256" key="7">
    <source>
        <dbReference type="RuleBase" id="RU003827"/>
    </source>
</evidence>
<accession>A0A136J125</accession>
<evidence type="ECO:0000313" key="11">
    <source>
        <dbReference type="EMBL" id="KXJ90833.1"/>
    </source>
</evidence>
<gene>
    <name evidence="11" type="ORF">Micbo1qcDRAFT_163477</name>
</gene>
<keyword evidence="4" id="KW-0732">Signal</keyword>
<dbReference type="AlphaFoldDB" id="A0A136J125"/>
<evidence type="ECO:0000256" key="5">
    <source>
        <dbReference type="ARBA" id="ARBA00022989"/>
    </source>
</evidence>
<dbReference type="InterPro" id="IPR015720">
    <property type="entry name" value="Emp24-like"/>
</dbReference>
<evidence type="ECO:0000256" key="2">
    <source>
        <dbReference type="ARBA" id="ARBA00007104"/>
    </source>
</evidence>
<evidence type="ECO:0000259" key="10">
    <source>
        <dbReference type="PROSITE" id="PS50866"/>
    </source>
</evidence>
<feature type="coiled-coil region" evidence="8">
    <location>
        <begin position="188"/>
        <end position="222"/>
    </location>
</feature>
<evidence type="ECO:0000256" key="6">
    <source>
        <dbReference type="ARBA" id="ARBA00023136"/>
    </source>
</evidence>
<comment type="subcellular location">
    <subcellularLocation>
        <location evidence="1 7">Membrane</location>
        <topology evidence="1 7">Single-pass type I membrane protein</topology>
    </subcellularLocation>
</comment>
<dbReference type="PROSITE" id="PS50866">
    <property type="entry name" value="GOLD"/>
    <property type="match status" value="1"/>
</dbReference>
<proteinExistence type="inferred from homology"/>
<feature type="transmembrane region" description="Helical" evidence="9">
    <location>
        <begin position="239"/>
        <end position="259"/>
    </location>
</feature>
<keyword evidence="3 7" id="KW-0812">Transmembrane</keyword>
<evidence type="ECO:0000256" key="8">
    <source>
        <dbReference type="SAM" id="Coils"/>
    </source>
</evidence>
<dbReference type="InterPro" id="IPR009038">
    <property type="entry name" value="GOLD_dom"/>
</dbReference>
<dbReference type="FunCoup" id="A0A136J125">
    <property type="interactions" value="1115"/>
</dbReference>
<organism evidence="11 12">
    <name type="scientific">Microdochium bolleyi</name>
    <dbReference type="NCBI Taxonomy" id="196109"/>
    <lineage>
        <taxon>Eukaryota</taxon>
        <taxon>Fungi</taxon>
        <taxon>Dikarya</taxon>
        <taxon>Ascomycota</taxon>
        <taxon>Pezizomycotina</taxon>
        <taxon>Sordariomycetes</taxon>
        <taxon>Xylariomycetidae</taxon>
        <taxon>Xylariales</taxon>
        <taxon>Microdochiaceae</taxon>
        <taxon>Microdochium</taxon>
    </lineage>
</organism>
<protein>
    <submittedName>
        <fullName evidence="11">Emp24/gp25L/p24 family/GOLD-domain-containing protein</fullName>
    </submittedName>
</protein>
<evidence type="ECO:0000256" key="1">
    <source>
        <dbReference type="ARBA" id="ARBA00004479"/>
    </source>
</evidence>
<dbReference type="EMBL" id="KQ964251">
    <property type="protein sequence ID" value="KXJ90833.1"/>
    <property type="molecule type" value="Genomic_DNA"/>
</dbReference>
<evidence type="ECO:0000256" key="9">
    <source>
        <dbReference type="SAM" id="Phobius"/>
    </source>
</evidence>
<dbReference type="InParanoid" id="A0A136J125"/>
<comment type="similarity">
    <text evidence="2 7">Belongs to the EMP24/GP25L family.</text>
</comment>